<dbReference type="Proteomes" id="UP000887222">
    <property type="component" value="Unassembled WGS sequence"/>
</dbReference>
<dbReference type="PANTHER" id="PTHR47506:SF1">
    <property type="entry name" value="HTH-TYPE TRANSCRIPTIONAL REGULATOR YJDC"/>
    <property type="match status" value="1"/>
</dbReference>
<dbReference type="PRINTS" id="PR00455">
    <property type="entry name" value="HTHTETR"/>
</dbReference>
<dbReference type="Gene3D" id="1.10.10.60">
    <property type="entry name" value="Homeodomain-like"/>
    <property type="match status" value="1"/>
</dbReference>
<dbReference type="InterPro" id="IPR023772">
    <property type="entry name" value="DNA-bd_HTH_TetR-type_CS"/>
</dbReference>
<proteinExistence type="predicted"/>
<keyword evidence="3 5" id="KW-0238">DNA-binding</keyword>
<gene>
    <name evidence="7" type="ORF">NCCP691_41530</name>
</gene>
<dbReference type="InterPro" id="IPR001647">
    <property type="entry name" value="HTH_TetR"/>
</dbReference>
<reference evidence="7 8" key="1">
    <citation type="journal article" date="2022" name="Int. J. Syst. Evol. Microbiol.">
        <title>Noviherbaspirillum aridicola sp. nov., isolated from an arid soil in Pakistan.</title>
        <authorList>
            <person name="Khan I.U."/>
            <person name="Saqib M."/>
            <person name="Amin A."/>
            <person name="Hussain F."/>
            <person name="Li L."/>
            <person name="Liu Y.H."/>
            <person name="Fang B.Z."/>
            <person name="Ahmed I."/>
            <person name="Li W.J."/>
        </authorList>
    </citation>
    <scope>NUCLEOTIDE SEQUENCE [LARGE SCALE GENOMIC DNA]</scope>
    <source>
        <strain evidence="7 8">NCCP-691</strain>
    </source>
</reference>
<dbReference type="Pfam" id="PF00440">
    <property type="entry name" value="TetR_N"/>
    <property type="match status" value="1"/>
</dbReference>
<keyword evidence="1" id="KW-0678">Repressor</keyword>
<protein>
    <recommendedName>
        <fullName evidence="6">HTH tetR-type domain-containing protein</fullName>
    </recommendedName>
</protein>
<keyword evidence="8" id="KW-1185">Reference proteome</keyword>
<sequence>MARPRTFDEDVVIARAAEVFGRIGYNACSVDELVEATALQRGSLYKAFGSKRGLFERVLNRALAGEWYRDPAVLDLLITALRELAPTDLPIAALCREALHAYGEGAAELLGTRLLDHLPTHEPNKE</sequence>
<dbReference type="SUPFAM" id="SSF46689">
    <property type="entry name" value="Homeodomain-like"/>
    <property type="match status" value="1"/>
</dbReference>
<evidence type="ECO:0000259" key="6">
    <source>
        <dbReference type="PROSITE" id="PS50977"/>
    </source>
</evidence>
<evidence type="ECO:0000313" key="7">
    <source>
        <dbReference type="EMBL" id="GIZ54139.1"/>
    </source>
</evidence>
<dbReference type="RefSeq" id="WP_220810547.1">
    <property type="nucleotide sequence ID" value="NZ_BPMK01000031.1"/>
</dbReference>
<evidence type="ECO:0000313" key="8">
    <source>
        <dbReference type="Proteomes" id="UP000887222"/>
    </source>
</evidence>
<evidence type="ECO:0000256" key="2">
    <source>
        <dbReference type="ARBA" id="ARBA00023015"/>
    </source>
</evidence>
<evidence type="ECO:0000256" key="4">
    <source>
        <dbReference type="ARBA" id="ARBA00023163"/>
    </source>
</evidence>
<organism evidence="7 8">
    <name type="scientific">Noviherbaspirillum aridicola</name>
    <dbReference type="NCBI Taxonomy" id="2849687"/>
    <lineage>
        <taxon>Bacteria</taxon>
        <taxon>Pseudomonadati</taxon>
        <taxon>Pseudomonadota</taxon>
        <taxon>Betaproteobacteria</taxon>
        <taxon>Burkholderiales</taxon>
        <taxon>Oxalobacteraceae</taxon>
        <taxon>Noviherbaspirillum</taxon>
    </lineage>
</organism>
<evidence type="ECO:0000256" key="1">
    <source>
        <dbReference type="ARBA" id="ARBA00022491"/>
    </source>
</evidence>
<keyword evidence="2" id="KW-0805">Transcription regulation</keyword>
<dbReference type="InterPro" id="IPR009057">
    <property type="entry name" value="Homeodomain-like_sf"/>
</dbReference>
<dbReference type="PROSITE" id="PS50977">
    <property type="entry name" value="HTH_TETR_2"/>
    <property type="match status" value="1"/>
</dbReference>
<dbReference type="PANTHER" id="PTHR47506">
    <property type="entry name" value="TRANSCRIPTIONAL REGULATORY PROTEIN"/>
    <property type="match status" value="1"/>
</dbReference>
<comment type="caution">
    <text evidence="7">The sequence shown here is derived from an EMBL/GenBank/DDBJ whole genome shotgun (WGS) entry which is preliminary data.</text>
</comment>
<feature type="DNA-binding region" description="H-T-H motif" evidence="5">
    <location>
        <begin position="29"/>
        <end position="48"/>
    </location>
</feature>
<keyword evidence="4" id="KW-0804">Transcription</keyword>
<feature type="domain" description="HTH tetR-type" evidence="6">
    <location>
        <begin position="6"/>
        <end position="66"/>
    </location>
</feature>
<evidence type="ECO:0000256" key="5">
    <source>
        <dbReference type="PROSITE-ProRule" id="PRU00335"/>
    </source>
</evidence>
<dbReference type="EMBL" id="BPMK01000031">
    <property type="protein sequence ID" value="GIZ54139.1"/>
    <property type="molecule type" value="Genomic_DNA"/>
</dbReference>
<name>A0ABQ4QBT1_9BURK</name>
<dbReference type="PROSITE" id="PS01081">
    <property type="entry name" value="HTH_TETR_1"/>
    <property type="match status" value="1"/>
</dbReference>
<evidence type="ECO:0000256" key="3">
    <source>
        <dbReference type="ARBA" id="ARBA00023125"/>
    </source>
</evidence>
<accession>A0ABQ4QBT1</accession>